<comment type="caution">
    <text evidence="1">The sequence shown here is derived from an EMBL/GenBank/DDBJ whole genome shotgun (WGS) entry which is preliminary data.</text>
</comment>
<organism evidence="1 2">
    <name type="scientific">Chrysochromulina tobinii</name>
    <dbReference type="NCBI Taxonomy" id="1460289"/>
    <lineage>
        <taxon>Eukaryota</taxon>
        <taxon>Haptista</taxon>
        <taxon>Haptophyta</taxon>
        <taxon>Prymnesiophyceae</taxon>
        <taxon>Prymnesiales</taxon>
        <taxon>Chrysochromulinaceae</taxon>
        <taxon>Chrysochromulina</taxon>
    </lineage>
</organism>
<dbReference type="EMBL" id="JWZX01003181">
    <property type="protein sequence ID" value="KOO23543.1"/>
    <property type="molecule type" value="Genomic_DNA"/>
</dbReference>
<evidence type="ECO:0000313" key="1">
    <source>
        <dbReference type="EMBL" id="KOO23543.1"/>
    </source>
</evidence>
<reference evidence="2" key="1">
    <citation type="journal article" date="2015" name="PLoS Genet.">
        <title>Genome Sequence and Transcriptome Analyses of Chrysochromulina tobin: Metabolic Tools for Enhanced Algal Fitness in the Prominent Order Prymnesiales (Haptophyceae).</title>
        <authorList>
            <person name="Hovde B.T."/>
            <person name="Deodato C.R."/>
            <person name="Hunsperger H.M."/>
            <person name="Ryken S.A."/>
            <person name="Yost W."/>
            <person name="Jha R.K."/>
            <person name="Patterson J."/>
            <person name="Monnat R.J. Jr."/>
            <person name="Barlow S.B."/>
            <person name="Starkenburg S.R."/>
            <person name="Cattolico R.A."/>
        </authorList>
    </citation>
    <scope>NUCLEOTIDE SEQUENCE</scope>
    <source>
        <strain evidence="2">CCMP291</strain>
    </source>
</reference>
<proteinExistence type="predicted"/>
<protein>
    <submittedName>
        <fullName evidence="1">Uncharacterized protein</fullName>
    </submittedName>
</protein>
<dbReference type="Proteomes" id="UP000037460">
    <property type="component" value="Unassembled WGS sequence"/>
</dbReference>
<name>A0A0M0JBF7_9EUKA</name>
<sequence>MVEAEAAAAAAPAAMGGDGKKRMRLAPRGTALVVVPTTSYGAGTDYFWEDVVAVARLLQSKKITSTDLRKKTADGTLLHRVPYSTMMGWIKDDDEVMPEGVLAVEMGRAAAKNQPYAEEEVTQLLLDTAKAACRIAWLDAGVRTTL</sequence>
<dbReference type="AlphaFoldDB" id="A0A0M0JBF7"/>
<evidence type="ECO:0000313" key="2">
    <source>
        <dbReference type="Proteomes" id="UP000037460"/>
    </source>
</evidence>
<gene>
    <name evidence="1" type="ORF">Ctob_002520</name>
</gene>
<accession>A0A0M0JBF7</accession>
<keyword evidence="2" id="KW-1185">Reference proteome</keyword>